<dbReference type="Proteomes" id="UP000027138">
    <property type="component" value="Unassembled WGS sequence"/>
</dbReference>
<evidence type="ECO:0000259" key="2">
    <source>
        <dbReference type="Pfam" id="PF06911"/>
    </source>
</evidence>
<dbReference type="InterPro" id="IPR009686">
    <property type="entry name" value="Senescence/spartin_C"/>
</dbReference>
<sequence length="466" mass="50745">MASQNPNPKKSLYPEVIQSNPESPSYVFSNPNSQSSSSNLYPTIDMNDLVENLFPEPVQHYPYSPSAPPVAVEEVLIKIPGAILNLIDKNYSVELACGDLCIVRLRQGDNIVAILARVADEIQWPLGKDEAAVKLDDSHYFFSLRFPKEHHESDSSSDEEEKKSRNKKVNDSSNLLNYGLTIASKGQEALLKEFDGILQAYSSFTVQKISEKTKANGDALLRELAVTENSPADLRNEEQKEMMEGKCAAYWTTLAPNVEEYSSTTARVIAAGSGHLVKGILLCGDVTMDRLKWGNEVMKRRMSPRSKSEISPDTMRRIRRVKKMTKMTEKVANGVLSGVVKVSGIFTTKLANSKAGKKFFGLLPGEIVLASLDGFGKVCDAVEVAGKNVMATSSTVTTELVNHRYGEQAAEATNEGLGAAGHAFGTAWAAFKLRKALNPKSALKPSSLAKSAVKAAAAEMKAKHSK</sequence>
<dbReference type="GO" id="GO:0005886">
    <property type="term" value="C:plasma membrane"/>
    <property type="evidence" value="ECO:0007669"/>
    <property type="project" value="TreeGrafter"/>
</dbReference>
<feature type="compositionally biased region" description="Polar residues" evidence="1">
    <location>
        <begin position="17"/>
        <end position="28"/>
    </location>
</feature>
<dbReference type="KEGG" id="jcu:105629165"/>
<feature type="domain" description="Senescence" evidence="2">
    <location>
        <begin position="268"/>
        <end position="454"/>
    </location>
</feature>
<proteinExistence type="predicted"/>
<evidence type="ECO:0000256" key="1">
    <source>
        <dbReference type="SAM" id="MobiDB-lite"/>
    </source>
</evidence>
<dbReference type="Pfam" id="PF06911">
    <property type="entry name" value="Senescence"/>
    <property type="match status" value="1"/>
</dbReference>
<dbReference type="PANTHER" id="PTHR21068">
    <property type="entry name" value="SPARTIN"/>
    <property type="match status" value="1"/>
</dbReference>
<organism evidence="3 4">
    <name type="scientific">Jatropha curcas</name>
    <name type="common">Barbados nut</name>
    <dbReference type="NCBI Taxonomy" id="180498"/>
    <lineage>
        <taxon>Eukaryota</taxon>
        <taxon>Viridiplantae</taxon>
        <taxon>Streptophyta</taxon>
        <taxon>Embryophyta</taxon>
        <taxon>Tracheophyta</taxon>
        <taxon>Spermatophyta</taxon>
        <taxon>Magnoliopsida</taxon>
        <taxon>eudicotyledons</taxon>
        <taxon>Gunneridae</taxon>
        <taxon>Pentapetalae</taxon>
        <taxon>rosids</taxon>
        <taxon>fabids</taxon>
        <taxon>Malpighiales</taxon>
        <taxon>Euphorbiaceae</taxon>
        <taxon>Crotonoideae</taxon>
        <taxon>Jatropheae</taxon>
        <taxon>Jatropha</taxon>
    </lineage>
</organism>
<accession>A0A067LHG3</accession>
<dbReference type="OrthoDB" id="20821at2759"/>
<evidence type="ECO:0000313" key="4">
    <source>
        <dbReference type="Proteomes" id="UP000027138"/>
    </source>
</evidence>
<keyword evidence="4" id="KW-1185">Reference proteome</keyword>
<dbReference type="InterPro" id="IPR045036">
    <property type="entry name" value="Spartin-like"/>
</dbReference>
<dbReference type="PANTHER" id="PTHR21068:SF43">
    <property type="entry name" value="SPARTIN"/>
    <property type="match status" value="1"/>
</dbReference>
<protein>
    <recommendedName>
        <fullName evidence="2">Senescence domain-containing protein</fullName>
    </recommendedName>
</protein>
<feature type="region of interest" description="Disordered" evidence="1">
    <location>
        <begin position="1"/>
        <end position="37"/>
    </location>
</feature>
<reference evidence="3 4" key="1">
    <citation type="journal article" date="2014" name="PLoS ONE">
        <title>Global Analysis of Gene Expression Profiles in Physic Nut (Jatropha curcas L.) Seedlings Exposed to Salt Stress.</title>
        <authorList>
            <person name="Zhang L."/>
            <person name="Zhang C."/>
            <person name="Wu P."/>
            <person name="Chen Y."/>
            <person name="Li M."/>
            <person name="Jiang H."/>
            <person name="Wu G."/>
        </authorList>
    </citation>
    <scope>NUCLEOTIDE SEQUENCE [LARGE SCALE GENOMIC DNA]</scope>
    <source>
        <strain evidence="4">cv. GZQX0401</strain>
        <tissue evidence="3">Young leaves</tissue>
    </source>
</reference>
<gene>
    <name evidence="3" type="ORF">JCGZ_06566</name>
</gene>
<feature type="region of interest" description="Disordered" evidence="1">
    <location>
        <begin position="150"/>
        <end position="170"/>
    </location>
</feature>
<name>A0A067LHG3_JATCU</name>
<dbReference type="STRING" id="180498.A0A067LHG3"/>
<dbReference type="EMBL" id="KK914209">
    <property type="protein sequence ID" value="KDP46778.1"/>
    <property type="molecule type" value="Genomic_DNA"/>
</dbReference>
<dbReference type="AlphaFoldDB" id="A0A067LHG3"/>
<evidence type="ECO:0000313" key="3">
    <source>
        <dbReference type="EMBL" id="KDP46778.1"/>
    </source>
</evidence>